<dbReference type="EMBL" id="HBUF01234442">
    <property type="protein sequence ID" value="CAG6674614.1"/>
    <property type="molecule type" value="Transcribed_RNA"/>
</dbReference>
<keyword evidence="1" id="KW-1133">Transmembrane helix</keyword>
<feature type="transmembrane region" description="Helical" evidence="1">
    <location>
        <begin position="47"/>
        <end position="65"/>
    </location>
</feature>
<evidence type="ECO:0000256" key="1">
    <source>
        <dbReference type="SAM" id="Phobius"/>
    </source>
</evidence>
<accession>A0A8D8SRP2</accession>
<dbReference type="EMBL" id="HBUF01234445">
    <property type="protein sequence ID" value="CAG6674626.1"/>
    <property type="molecule type" value="Transcribed_RNA"/>
</dbReference>
<keyword evidence="1" id="KW-0472">Membrane</keyword>
<dbReference type="EMBL" id="HBUF01234443">
    <property type="protein sequence ID" value="CAG6674618.1"/>
    <property type="molecule type" value="Transcribed_RNA"/>
</dbReference>
<dbReference type="EMBL" id="HBUF01234449">
    <property type="protein sequence ID" value="CAG6674642.1"/>
    <property type="molecule type" value="Transcribed_RNA"/>
</dbReference>
<dbReference type="EMBL" id="HBUF01234448">
    <property type="protein sequence ID" value="CAG6674638.1"/>
    <property type="molecule type" value="Transcribed_RNA"/>
</dbReference>
<sequence>MAVMMSRADLPSTVAPTDPHVPRISLTVPTNCLAILLGLIILEMLKISSIATLPLCFTFLTFFLSRGGSFRALMMREAAVGTTLIAACLFWIVKHTVIFSPFQSPVALAMSSPTFFGDRPRGPILGAREDVAPTSPPTHLRNTFLTSVGSNLGGILTDLSQELWMKTDKKVRRYAS</sequence>
<dbReference type="AlphaFoldDB" id="A0A8D8SRP2"/>
<dbReference type="EMBL" id="HBUF01234444">
    <property type="protein sequence ID" value="CAG6674622.1"/>
    <property type="molecule type" value="Transcribed_RNA"/>
</dbReference>
<protein>
    <submittedName>
        <fullName evidence="2">Uncharacterized protein</fullName>
    </submittedName>
</protein>
<feature type="transmembrane region" description="Helical" evidence="1">
    <location>
        <begin position="77"/>
        <end position="93"/>
    </location>
</feature>
<dbReference type="EMBL" id="HBUF01234447">
    <property type="protein sequence ID" value="CAG6674634.1"/>
    <property type="molecule type" value="Transcribed_RNA"/>
</dbReference>
<feature type="transmembrane region" description="Helical" evidence="1">
    <location>
        <begin position="21"/>
        <end position="41"/>
    </location>
</feature>
<dbReference type="EMBL" id="HBUF01234450">
    <property type="protein sequence ID" value="CAG6674646.1"/>
    <property type="molecule type" value="Transcribed_RNA"/>
</dbReference>
<organism evidence="2">
    <name type="scientific">Cacopsylla melanoneura</name>
    <dbReference type="NCBI Taxonomy" id="428564"/>
    <lineage>
        <taxon>Eukaryota</taxon>
        <taxon>Metazoa</taxon>
        <taxon>Ecdysozoa</taxon>
        <taxon>Arthropoda</taxon>
        <taxon>Hexapoda</taxon>
        <taxon>Insecta</taxon>
        <taxon>Pterygota</taxon>
        <taxon>Neoptera</taxon>
        <taxon>Paraneoptera</taxon>
        <taxon>Hemiptera</taxon>
        <taxon>Sternorrhyncha</taxon>
        <taxon>Psylloidea</taxon>
        <taxon>Psyllidae</taxon>
        <taxon>Psyllinae</taxon>
        <taxon>Cacopsylla</taxon>
    </lineage>
</organism>
<evidence type="ECO:0000313" key="2">
    <source>
        <dbReference type="EMBL" id="CAG6674618.1"/>
    </source>
</evidence>
<name>A0A8D8SRP2_9HEMI</name>
<reference evidence="2" key="1">
    <citation type="submission" date="2021-05" db="EMBL/GenBank/DDBJ databases">
        <authorList>
            <person name="Alioto T."/>
            <person name="Alioto T."/>
            <person name="Gomez Garrido J."/>
        </authorList>
    </citation>
    <scope>NUCLEOTIDE SEQUENCE</scope>
</reference>
<keyword evidence="1" id="KW-0812">Transmembrane</keyword>
<proteinExistence type="predicted"/>
<dbReference type="EMBL" id="HBUF01234446">
    <property type="protein sequence ID" value="CAG6674630.1"/>
    <property type="molecule type" value="Transcribed_RNA"/>
</dbReference>
<dbReference type="EMBL" id="HBUF01234451">
    <property type="protein sequence ID" value="CAG6674650.1"/>
    <property type="molecule type" value="Transcribed_RNA"/>
</dbReference>